<organism evidence="2 3">
    <name type="scientific">Symmachiella dynata</name>
    <dbReference type="NCBI Taxonomy" id="2527995"/>
    <lineage>
        <taxon>Bacteria</taxon>
        <taxon>Pseudomonadati</taxon>
        <taxon>Planctomycetota</taxon>
        <taxon>Planctomycetia</taxon>
        <taxon>Planctomycetales</taxon>
        <taxon>Planctomycetaceae</taxon>
        <taxon>Symmachiella</taxon>
    </lineage>
</organism>
<proteinExistence type="predicted"/>
<accession>A0A517ZYH2</accession>
<evidence type="ECO:0000313" key="2">
    <source>
        <dbReference type="EMBL" id="QDU47525.1"/>
    </source>
</evidence>
<protein>
    <recommendedName>
        <fullName evidence="4">Double zinc ribbon</fullName>
    </recommendedName>
</protein>
<dbReference type="EMBL" id="CP036276">
    <property type="protein sequence ID" value="QDU47525.1"/>
    <property type="molecule type" value="Genomic_DNA"/>
</dbReference>
<evidence type="ECO:0000256" key="1">
    <source>
        <dbReference type="SAM" id="Phobius"/>
    </source>
</evidence>
<sequence length="319" mass="34846">MKTTTLCERCETPLESGDLRCSICGQAAPLREELRRDVAVQILRCTGCGAAVAYDPAHQAPACSFCGAVMQVETQDDPLEQSQGYLPFTVDQDQARKSLRHWLGTLGWFRPDSLKSAAKIEQLTPIWWVGWVFDADAHVCWAGDSNVDAGRSAWAPHSGETAMNFDDILVSASRGLTKEEVDAVAPGCDLSSVTDQPQGAEGATIEQFDLQRSQARQQIVYTIRQLADSRAANEHIPGTNSRNVKASVILRKLVTRRYSFPAYVLAYRYQDRLYRVVICGQDARRLIGSAPYSIPKIILAATAAAAALLVVAGIVMSAQ</sequence>
<name>A0A517ZYH2_9PLAN</name>
<keyword evidence="1" id="KW-0472">Membrane</keyword>
<keyword evidence="1" id="KW-0812">Transmembrane</keyword>
<dbReference type="PANTHER" id="PTHR37826:SF3">
    <property type="entry name" value="J DOMAIN-CONTAINING PROTEIN"/>
    <property type="match status" value="1"/>
</dbReference>
<evidence type="ECO:0000313" key="3">
    <source>
        <dbReference type="Proteomes" id="UP000319383"/>
    </source>
</evidence>
<dbReference type="Proteomes" id="UP000319383">
    <property type="component" value="Chromosome"/>
</dbReference>
<dbReference type="RefSeq" id="WP_145380333.1">
    <property type="nucleotide sequence ID" value="NZ_CP036276.1"/>
</dbReference>
<feature type="transmembrane region" description="Helical" evidence="1">
    <location>
        <begin position="297"/>
        <end position="318"/>
    </location>
</feature>
<keyword evidence="1" id="KW-1133">Transmembrane helix</keyword>
<reference evidence="2 3" key="1">
    <citation type="submission" date="2019-02" db="EMBL/GenBank/DDBJ databases">
        <title>Deep-cultivation of Planctomycetes and their phenomic and genomic characterization uncovers novel biology.</title>
        <authorList>
            <person name="Wiegand S."/>
            <person name="Jogler M."/>
            <person name="Boedeker C."/>
            <person name="Pinto D."/>
            <person name="Vollmers J."/>
            <person name="Rivas-Marin E."/>
            <person name="Kohn T."/>
            <person name="Peeters S.H."/>
            <person name="Heuer A."/>
            <person name="Rast P."/>
            <person name="Oberbeckmann S."/>
            <person name="Bunk B."/>
            <person name="Jeske O."/>
            <person name="Meyerdierks A."/>
            <person name="Storesund J.E."/>
            <person name="Kallscheuer N."/>
            <person name="Luecker S."/>
            <person name="Lage O.M."/>
            <person name="Pohl T."/>
            <person name="Merkel B.J."/>
            <person name="Hornburger P."/>
            <person name="Mueller R.-W."/>
            <person name="Bruemmer F."/>
            <person name="Labrenz M."/>
            <person name="Spormann A.M."/>
            <person name="Op den Camp H."/>
            <person name="Overmann J."/>
            <person name="Amann R."/>
            <person name="Jetten M.S.M."/>
            <person name="Mascher T."/>
            <person name="Medema M.H."/>
            <person name="Devos D.P."/>
            <person name="Kaster A.-K."/>
            <person name="Ovreas L."/>
            <person name="Rohde M."/>
            <person name="Galperin M.Y."/>
            <person name="Jogler C."/>
        </authorList>
    </citation>
    <scope>NUCLEOTIDE SEQUENCE [LARGE SCALE GENOMIC DNA]</scope>
    <source>
        <strain evidence="2 3">Mal52</strain>
    </source>
</reference>
<dbReference type="PANTHER" id="PTHR37826">
    <property type="entry name" value="FLOTILLIN BAND_7_5 DOMAIN PROTEIN"/>
    <property type="match status" value="1"/>
</dbReference>
<dbReference type="KEGG" id="sdyn:Mal52_60570"/>
<evidence type="ECO:0008006" key="4">
    <source>
        <dbReference type="Google" id="ProtNLM"/>
    </source>
</evidence>
<keyword evidence="3" id="KW-1185">Reference proteome</keyword>
<gene>
    <name evidence="2" type="ORF">Mal52_60570</name>
</gene>
<dbReference type="AlphaFoldDB" id="A0A517ZYH2"/>